<name>A0A9P8VZP6_9HYPO</name>
<sequence>MPLRNLKPRSHRSYNLGALFYDEFFRQETDGHDMASTLWDTPKNIGDRVLFILDRLDELSQELDSSSDMSRFLTHLLNQPNVVITSRLYGILPGVSNHWTWNSKLLDSARIRSITILRRRSRRSLRRPMRLNTS</sequence>
<evidence type="ECO:0000313" key="1">
    <source>
        <dbReference type="EMBL" id="KAH6886237.1"/>
    </source>
</evidence>
<dbReference type="Proteomes" id="UP000777438">
    <property type="component" value="Unassembled WGS sequence"/>
</dbReference>
<dbReference type="Gene3D" id="3.40.50.300">
    <property type="entry name" value="P-loop containing nucleotide triphosphate hydrolases"/>
    <property type="match status" value="1"/>
</dbReference>
<dbReference type="EMBL" id="JAGPYM010000016">
    <property type="protein sequence ID" value="KAH6886237.1"/>
    <property type="molecule type" value="Genomic_DNA"/>
</dbReference>
<organism evidence="1 2">
    <name type="scientific">Thelonectria olida</name>
    <dbReference type="NCBI Taxonomy" id="1576542"/>
    <lineage>
        <taxon>Eukaryota</taxon>
        <taxon>Fungi</taxon>
        <taxon>Dikarya</taxon>
        <taxon>Ascomycota</taxon>
        <taxon>Pezizomycotina</taxon>
        <taxon>Sordariomycetes</taxon>
        <taxon>Hypocreomycetidae</taxon>
        <taxon>Hypocreales</taxon>
        <taxon>Nectriaceae</taxon>
        <taxon>Thelonectria</taxon>
    </lineage>
</organism>
<protein>
    <submittedName>
        <fullName evidence="1">Uncharacterized protein</fullName>
    </submittedName>
</protein>
<comment type="caution">
    <text evidence="1">The sequence shown here is derived from an EMBL/GenBank/DDBJ whole genome shotgun (WGS) entry which is preliminary data.</text>
</comment>
<keyword evidence="2" id="KW-1185">Reference proteome</keyword>
<accession>A0A9P8VZP6</accession>
<reference evidence="1 2" key="1">
    <citation type="journal article" date="2021" name="Nat. Commun.">
        <title>Genetic determinants of endophytism in the Arabidopsis root mycobiome.</title>
        <authorList>
            <person name="Mesny F."/>
            <person name="Miyauchi S."/>
            <person name="Thiergart T."/>
            <person name="Pickel B."/>
            <person name="Atanasova L."/>
            <person name="Karlsson M."/>
            <person name="Huettel B."/>
            <person name="Barry K.W."/>
            <person name="Haridas S."/>
            <person name="Chen C."/>
            <person name="Bauer D."/>
            <person name="Andreopoulos W."/>
            <person name="Pangilinan J."/>
            <person name="LaButti K."/>
            <person name="Riley R."/>
            <person name="Lipzen A."/>
            <person name="Clum A."/>
            <person name="Drula E."/>
            <person name="Henrissat B."/>
            <person name="Kohler A."/>
            <person name="Grigoriev I.V."/>
            <person name="Martin F.M."/>
            <person name="Hacquard S."/>
        </authorList>
    </citation>
    <scope>NUCLEOTIDE SEQUENCE [LARGE SCALE GENOMIC DNA]</scope>
    <source>
        <strain evidence="1 2">MPI-CAGE-CH-0241</strain>
    </source>
</reference>
<dbReference type="AlphaFoldDB" id="A0A9P8VZP6"/>
<gene>
    <name evidence="1" type="ORF">B0T10DRAFT_461685</name>
</gene>
<evidence type="ECO:0000313" key="2">
    <source>
        <dbReference type="Proteomes" id="UP000777438"/>
    </source>
</evidence>
<dbReference type="InterPro" id="IPR027417">
    <property type="entry name" value="P-loop_NTPase"/>
</dbReference>
<proteinExistence type="predicted"/>